<evidence type="ECO:0000313" key="2">
    <source>
        <dbReference type="Proteomes" id="UP000186132"/>
    </source>
</evidence>
<dbReference type="EMBL" id="FQVU01000002">
    <property type="protein sequence ID" value="SHG18327.1"/>
    <property type="molecule type" value="Genomic_DNA"/>
</dbReference>
<gene>
    <name evidence="1" type="ORF">SAMN05443575_1605</name>
</gene>
<dbReference type="Proteomes" id="UP000186132">
    <property type="component" value="Unassembled WGS sequence"/>
</dbReference>
<sequence length="101" mass="10707">MATETITVGELVELRTRRDRLQAAAAAVAGVGHQVPAALADELREIPGVVDVEISCLLCGRPSTYPADVDSDATPHAAICSRCDLRCSAGLQAQRFSEERS</sequence>
<proteinExistence type="predicted"/>
<accession>A0A1M5HQW8</accession>
<protein>
    <submittedName>
        <fullName evidence="1">Uncharacterized protein</fullName>
    </submittedName>
</protein>
<reference evidence="1 2" key="1">
    <citation type="submission" date="2016-11" db="EMBL/GenBank/DDBJ databases">
        <authorList>
            <person name="Jaros S."/>
            <person name="Januszkiewicz K."/>
            <person name="Wedrychowicz H."/>
        </authorList>
    </citation>
    <scope>NUCLEOTIDE SEQUENCE [LARGE SCALE GENOMIC DNA]</scope>
    <source>
        <strain evidence="1 2">DSM 45627</strain>
    </source>
</reference>
<dbReference type="RefSeq" id="WP_073388357.1">
    <property type="nucleotide sequence ID" value="NZ_FQVU01000002.1"/>
</dbReference>
<evidence type="ECO:0000313" key="1">
    <source>
        <dbReference type="EMBL" id="SHG18327.1"/>
    </source>
</evidence>
<name>A0A1M5HQW8_9ACTN</name>
<organism evidence="1 2">
    <name type="scientific">Jatrophihabitans endophyticus</name>
    <dbReference type="NCBI Taxonomy" id="1206085"/>
    <lineage>
        <taxon>Bacteria</taxon>
        <taxon>Bacillati</taxon>
        <taxon>Actinomycetota</taxon>
        <taxon>Actinomycetes</taxon>
        <taxon>Jatrophihabitantales</taxon>
        <taxon>Jatrophihabitantaceae</taxon>
        <taxon>Jatrophihabitans</taxon>
    </lineage>
</organism>
<keyword evidence="2" id="KW-1185">Reference proteome</keyword>
<dbReference type="AlphaFoldDB" id="A0A1M5HQW8"/>